<name>A0A6C0EGV9_9ZZZZ</name>
<sequence length="82" mass="9859">MYSTTFHTSPISIMKTSKRKIWSCHVYYDNKKKETKITFEKVNINKESKQESTQEIANHLSEKIITNPNQYLWGYDRFKHSK</sequence>
<keyword evidence="4" id="KW-0808">Transferase</keyword>
<dbReference type="InterPro" id="IPR004960">
    <property type="entry name" value="LipA_acyltrans"/>
</dbReference>
<keyword evidence="3" id="KW-0997">Cell inner membrane</keyword>
<dbReference type="AlphaFoldDB" id="A0A6C0EGV9"/>
<accession>A0A6C0EGV9</accession>
<keyword evidence="2" id="KW-1003">Cell membrane</keyword>
<dbReference type="GO" id="GO:0008610">
    <property type="term" value="P:lipid biosynthetic process"/>
    <property type="evidence" value="ECO:0007669"/>
    <property type="project" value="UniProtKB-ARBA"/>
</dbReference>
<protein>
    <recommendedName>
        <fullName evidence="8">Lipid A biosynthesis acyltransferase</fullName>
    </recommendedName>
</protein>
<comment type="subcellular location">
    <subcellularLocation>
        <location evidence="1">Cell inner membrane</location>
    </subcellularLocation>
</comment>
<evidence type="ECO:0000256" key="3">
    <source>
        <dbReference type="ARBA" id="ARBA00022519"/>
    </source>
</evidence>
<evidence type="ECO:0000256" key="6">
    <source>
        <dbReference type="ARBA" id="ARBA00023315"/>
    </source>
</evidence>
<evidence type="ECO:0000256" key="2">
    <source>
        <dbReference type="ARBA" id="ARBA00022475"/>
    </source>
</evidence>
<evidence type="ECO:0000256" key="5">
    <source>
        <dbReference type="ARBA" id="ARBA00023136"/>
    </source>
</evidence>
<evidence type="ECO:0000313" key="7">
    <source>
        <dbReference type="EMBL" id="QHT28457.1"/>
    </source>
</evidence>
<evidence type="ECO:0000256" key="1">
    <source>
        <dbReference type="ARBA" id="ARBA00004533"/>
    </source>
</evidence>
<dbReference type="EMBL" id="MN738858">
    <property type="protein sequence ID" value="QHT28457.1"/>
    <property type="molecule type" value="Genomic_DNA"/>
</dbReference>
<evidence type="ECO:0008006" key="8">
    <source>
        <dbReference type="Google" id="ProtNLM"/>
    </source>
</evidence>
<dbReference type="GO" id="GO:0016746">
    <property type="term" value="F:acyltransferase activity"/>
    <property type="evidence" value="ECO:0007669"/>
    <property type="project" value="UniProtKB-KW"/>
</dbReference>
<reference evidence="7" key="1">
    <citation type="journal article" date="2020" name="Nature">
        <title>Giant virus diversity and host interactions through global metagenomics.</title>
        <authorList>
            <person name="Schulz F."/>
            <person name="Roux S."/>
            <person name="Paez-Espino D."/>
            <person name="Jungbluth S."/>
            <person name="Walsh D.A."/>
            <person name="Denef V.J."/>
            <person name="McMahon K.D."/>
            <person name="Konstantinidis K.T."/>
            <person name="Eloe-Fadrosh E.A."/>
            <person name="Kyrpides N.C."/>
            <person name="Woyke T."/>
        </authorList>
    </citation>
    <scope>NUCLEOTIDE SEQUENCE</scope>
    <source>
        <strain evidence="7">GVMAG-M-3300001348-25</strain>
    </source>
</reference>
<dbReference type="GO" id="GO:0005886">
    <property type="term" value="C:plasma membrane"/>
    <property type="evidence" value="ECO:0007669"/>
    <property type="project" value="UniProtKB-SubCell"/>
</dbReference>
<keyword evidence="5" id="KW-0472">Membrane</keyword>
<keyword evidence="6" id="KW-0012">Acyltransferase</keyword>
<evidence type="ECO:0000256" key="4">
    <source>
        <dbReference type="ARBA" id="ARBA00022679"/>
    </source>
</evidence>
<dbReference type="Pfam" id="PF03279">
    <property type="entry name" value="Lip_A_acyltrans"/>
    <property type="match status" value="1"/>
</dbReference>
<proteinExistence type="predicted"/>
<organism evidence="7">
    <name type="scientific">viral metagenome</name>
    <dbReference type="NCBI Taxonomy" id="1070528"/>
    <lineage>
        <taxon>unclassified sequences</taxon>
        <taxon>metagenomes</taxon>
        <taxon>organismal metagenomes</taxon>
    </lineage>
</organism>
<dbReference type="GO" id="GO:1901137">
    <property type="term" value="P:carbohydrate derivative biosynthetic process"/>
    <property type="evidence" value="ECO:0007669"/>
    <property type="project" value="UniProtKB-ARBA"/>
</dbReference>